<dbReference type="Proteomes" id="UP000278162">
    <property type="component" value="Unassembled WGS sequence"/>
</dbReference>
<accession>A0A059UZ28</accession>
<dbReference type="GeneID" id="97167149"/>
<dbReference type="PANTHER" id="PTHR47233:SF3">
    <property type="entry name" value="CHEMOTAXIS PROTEIN CHEV"/>
    <property type="match status" value="1"/>
</dbReference>
<dbReference type="InterPro" id="IPR001789">
    <property type="entry name" value="Sig_transdc_resp-reg_receiver"/>
</dbReference>
<dbReference type="Pfam" id="PF01584">
    <property type="entry name" value="CheW"/>
    <property type="match status" value="1"/>
</dbReference>
<evidence type="ECO:0000313" key="2">
    <source>
        <dbReference type="Proteomes" id="UP000278162"/>
    </source>
</evidence>
<evidence type="ECO:0000313" key="1">
    <source>
        <dbReference type="EMBL" id="RNF84776.1"/>
    </source>
</evidence>
<dbReference type="EMBL" id="RJAI01000055">
    <property type="protein sequence ID" value="RNF84776.1"/>
    <property type="molecule type" value="Genomic_DNA"/>
</dbReference>
<dbReference type="PIRSF" id="PIRSF002867">
    <property type="entry name" value="CheV"/>
    <property type="match status" value="1"/>
</dbReference>
<dbReference type="KEGG" id="ppud:DW66_1986"/>
<dbReference type="OrthoDB" id="9806105at2"/>
<dbReference type="GO" id="GO:0006935">
    <property type="term" value="P:chemotaxis"/>
    <property type="evidence" value="ECO:0007669"/>
    <property type="project" value="InterPro"/>
</dbReference>
<dbReference type="InterPro" id="IPR002545">
    <property type="entry name" value="CheW-lke_dom"/>
</dbReference>
<dbReference type="PROSITE" id="PS50851">
    <property type="entry name" value="CHEW"/>
    <property type="match status" value="1"/>
</dbReference>
<sequence>MAGILDTVDQRTQLVGENRLEILMFRLAGRQLFAINVFKVQEVLQLPKLTLMPQRHAFVCGVVNLRGQTLPVIDLSQAIGMRPLQPGPDSTIIVTEYNRSVQAFLVGGVDRIVNMNWEAIMPPPSSAGRQHYLTAITKVDDKLVEVIDVEKVLAEIVPYNARVSGDKLADPVLARARGREVLLVDDSSVALAQLRDTLSQLGVKLHVASDGLKALRMLKGWADAGEDVCEKLLMVFTDAEMPEMDGYRLTTEIRGDARLRRLYVVLHTSLSGSFNESMVKKVGCDNFLSKFQPDRLVDVVKQRLLLDAATA</sequence>
<reference evidence="1 2" key="1">
    <citation type="submission" date="2018-10" db="EMBL/GenBank/DDBJ databases">
        <title>An outbreak of IMP-63 producing strain in France.</title>
        <authorList>
            <person name="Bour M."/>
            <person name="Liapis E."/>
            <person name="Plesiat P."/>
        </authorList>
    </citation>
    <scope>NUCLEOTIDE SEQUENCE [LARGE SCALE GENOMIC DNA]</scope>
    <source>
        <strain evidence="1 2">12917</strain>
    </source>
</reference>
<dbReference type="CDD" id="cd19924">
    <property type="entry name" value="REC_CheV-like"/>
    <property type="match status" value="1"/>
</dbReference>
<dbReference type="RefSeq" id="WP_013971705.1">
    <property type="nucleotide sequence ID" value="NZ_CP007620.1"/>
</dbReference>
<dbReference type="SMART" id="SM00448">
    <property type="entry name" value="REC"/>
    <property type="match status" value="1"/>
</dbReference>
<dbReference type="SUPFAM" id="SSF50341">
    <property type="entry name" value="CheW-like"/>
    <property type="match status" value="1"/>
</dbReference>
<protein>
    <submittedName>
        <fullName evidence="1">Chemotaxis protein CheV</fullName>
    </submittedName>
</protein>
<organism evidence="1 2">
    <name type="scientific">Pseudomonas putida</name>
    <name type="common">Arthrobacter siderocapsulatus</name>
    <dbReference type="NCBI Taxonomy" id="303"/>
    <lineage>
        <taxon>Bacteria</taxon>
        <taxon>Pseudomonadati</taxon>
        <taxon>Pseudomonadota</taxon>
        <taxon>Gammaproteobacteria</taxon>
        <taxon>Pseudomonadales</taxon>
        <taxon>Pseudomonadaceae</taxon>
        <taxon>Pseudomonas</taxon>
    </lineage>
</organism>
<dbReference type="InterPro" id="IPR036061">
    <property type="entry name" value="CheW-like_dom_sf"/>
</dbReference>
<dbReference type="Gene3D" id="3.40.50.2300">
    <property type="match status" value="1"/>
</dbReference>
<dbReference type="SMART" id="SM00260">
    <property type="entry name" value="CheW"/>
    <property type="match status" value="1"/>
</dbReference>
<dbReference type="SUPFAM" id="SSF52172">
    <property type="entry name" value="CheY-like"/>
    <property type="match status" value="1"/>
</dbReference>
<dbReference type="GO" id="GO:0000160">
    <property type="term" value="P:phosphorelay signal transduction system"/>
    <property type="evidence" value="ECO:0007669"/>
    <property type="project" value="InterPro"/>
</dbReference>
<dbReference type="Gene3D" id="2.30.30.40">
    <property type="entry name" value="SH3 Domains"/>
    <property type="match status" value="1"/>
</dbReference>
<dbReference type="InterPro" id="IPR011006">
    <property type="entry name" value="CheY-like_superfamily"/>
</dbReference>
<dbReference type="Pfam" id="PF00072">
    <property type="entry name" value="Response_reg"/>
    <property type="match status" value="1"/>
</dbReference>
<proteinExistence type="predicted"/>
<comment type="caution">
    <text evidence="1">The sequence shown here is derived from an EMBL/GenBank/DDBJ whole genome shotgun (WGS) entry which is preliminary data.</text>
</comment>
<dbReference type="InterPro" id="IPR024181">
    <property type="entry name" value="Chemotax_regulator_CheV"/>
</dbReference>
<dbReference type="PANTHER" id="PTHR47233">
    <property type="entry name" value="CHEMOTAXIS PROTEIN CHEV"/>
    <property type="match status" value="1"/>
</dbReference>
<name>A0A059UZ28_PSEPU</name>
<gene>
    <name evidence="1" type="ORF">EFK07_21960</name>
</gene>
<dbReference type="Gene3D" id="2.40.50.180">
    <property type="entry name" value="CheA-289, Domain 4"/>
    <property type="match status" value="1"/>
</dbReference>
<dbReference type="AlphaFoldDB" id="A0A059UZ28"/>
<dbReference type="PROSITE" id="PS50110">
    <property type="entry name" value="RESPONSE_REGULATORY"/>
    <property type="match status" value="1"/>
</dbReference>